<keyword evidence="2" id="KW-1185">Reference proteome</keyword>
<gene>
    <name evidence="1" type="ORF">CUMW_195020</name>
</gene>
<organism evidence="1 2">
    <name type="scientific">Citrus unshiu</name>
    <name type="common">Satsuma mandarin</name>
    <name type="synonym">Citrus nobilis var. unshiu</name>
    <dbReference type="NCBI Taxonomy" id="55188"/>
    <lineage>
        <taxon>Eukaryota</taxon>
        <taxon>Viridiplantae</taxon>
        <taxon>Streptophyta</taxon>
        <taxon>Embryophyta</taxon>
        <taxon>Tracheophyta</taxon>
        <taxon>Spermatophyta</taxon>
        <taxon>Magnoliopsida</taxon>
        <taxon>eudicotyledons</taxon>
        <taxon>Gunneridae</taxon>
        <taxon>Pentapetalae</taxon>
        <taxon>rosids</taxon>
        <taxon>malvids</taxon>
        <taxon>Sapindales</taxon>
        <taxon>Rutaceae</taxon>
        <taxon>Aurantioideae</taxon>
        <taxon>Citrus</taxon>
    </lineage>
</organism>
<sequence>MHCHFYFHLKHHLLGWYLHQGLQILHGVCFSQKPSSHFSKICTKVKRNCGLGLWKRRVRT</sequence>
<name>A0A2H5Q4L1_CITUN</name>
<protein>
    <submittedName>
        <fullName evidence="1">Uncharacterized protein</fullName>
    </submittedName>
</protein>
<dbReference type="EMBL" id="BDQV01000212">
    <property type="protein sequence ID" value="GAY59512.1"/>
    <property type="molecule type" value="Genomic_DNA"/>
</dbReference>
<accession>A0A2H5Q4L1</accession>
<comment type="caution">
    <text evidence="1">The sequence shown here is derived from an EMBL/GenBank/DDBJ whole genome shotgun (WGS) entry which is preliminary data.</text>
</comment>
<feature type="non-terminal residue" evidence="1">
    <location>
        <position position="60"/>
    </location>
</feature>
<reference evidence="1 2" key="1">
    <citation type="journal article" date="2017" name="Front. Genet.">
        <title>Draft sequencing of the heterozygous diploid genome of Satsuma (Citrus unshiu Marc.) using a hybrid assembly approach.</title>
        <authorList>
            <person name="Shimizu T."/>
            <person name="Tanizawa Y."/>
            <person name="Mochizuki T."/>
            <person name="Nagasaki H."/>
            <person name="Yoshioka T."/>
            <person name="Toyoda A."/>
            <person name="Fujiyama A."/>
            <person name="Kaminuma E."/>
            <person name="Nakamura Y."/>
        </authorList>
    </citation>
    <scope>NUCLEOTIDE SEQUENCE [LARGE SCALE GENOMIC DNA]</scope>
    <source>
        <strain evidence="2">cv. Miyagawa wase</strain>
    </source>
</reference>
<dbReference type="AlphaFoldDB" id="A0A2H5Q4L1"/>
<evidence type="ECO:0000313" key="1">
    <source>
        <dbReference type="EMBL" id="GAY59512.1"/>
    </source>
</evidence>
<evidence type="ECO:0000313" key="2">
    <source>
        <dbReference type="Proteomes" id="UP000236630"/>
    </source>
</evidence>
<dbReference type="Proteomes" id="UP000236630">
    <property type="component" value="Unassembled WGS sequence"/>
</dbReference>
<proteinExistence type="predicted"/>